<comment type="caution">
    <text evidence="1">The sequence shown here is derived from an EMBL/GenBank/DDBJ whole genome shotgun (WGS) entry which is preliminary data.</text>
</comment>
<dbReference type="PANTHER" id="PTHR38588">
    <property type="entry name" value="BLL0334 PROTEIN"/>
    <property type="match status" value="1"/>
</dbReference>
<gene>
    <name evidence="1" type="ORF">QM480_01225</name>
</gene>
<protein>
    <submittedName>
        <fullName evidence="1">Carbon monoxide dehydrogenase subunit G</fullName>
    </submittedName>
</protein>
<reference evidence="1 2" key="1">
    <citation type="submission" date="2023-05" db="EMBL/GenBank/DDBJ databases">
        <title>Novel species of genus Flectobacillus isolated from stream in China.</title>
        <authorList>
            <person name="Lu H."/>
        </authorList>
    </citation>
    <scope>NUCLEOTIDE SEQUENCE [LARGE SCALE GENOMIC DNA]</scope>
    <source>
        <strain evidence="1 2">DC10W</strain>
    </source>
</reference>
<accession>A0ABT6YH52</accession>
<dbReference type="EMBL" id="JASHID010000001">
    <property type="protein sequence ID" value="MDI9862928.1"/>
    <property type="molecule type" value="Genomic_DNA"/>
</dbReference>
<organism evidence="1 2">
    <name type="scientific">Flectobacillus longus</name>
    <dbReference type="NCBI Taxonomy" id="2984207"/>
    <lineage>
        <taxon>Bacteria</taxon>
        <taxon>Pseudomonadati</taxon>
        <taxon>Bacteroidota</taxon>
        <taxon>Cytophagia</taxon>
        <taxon>Cytophagales</taxon>
        <taxon>Flectobacillaceae</taxon>
        <taxon>Flectobacillus</taxon>
    </lineage>
</organism>
<dbReference type="Gene3D" id="3.30.530.20">
    <property type="match status" value="1"/>
</dbReference>
<dbReference type="InterPro" id="IPR010419">
    <property type="entry name" value="CO_DH_gsu"/>
</dbReference>
<dbReference type="RefSeq" id="WP_283368282.1">
    <property type="nucleotide sequence ID" value="NZ_JASHID010000001.1"/>
</dbReference>
<name>A0ABT6YH52_9BACT</name>
<dbReference type="InterPro" id="IPR023393">
    <property type="entry name" value="START-like_dom_sf"/>
</dbReference>
<evidence type="ECO:0000313" key="1">
    <source>
        <dbReference type="EMBL" id="MDI9862928.1"/>
    </source>
</evidence>
<proteinExistence type="predicted"/>
<dbReference type="Pfam" id="PF06240">
    <property type="entry name" value="COXG"/>
    <property type="match status" value="1"/>
</dbReference>
<dbReference type="SUPFAM" id="SSF55961">
    <property type="entry name" value="Bet v1-like"/>
    <property type="match status" value="1"/>
</dbReference>
<evidence type="ECO:0000313" key="2">
    <source>
        <dbReference type="Proteomes" id="UP001236569"/>
    </source>
</evidence>
<dbReference type="PANTHER" id="PTHR38588:SF1">
    <property type="entry name" value="BLL0334 PROTEIN"/>
    <property type="match status" value="1"/>
</dbReference>
<sequence length="146" mass="15602">MQLTGSHTLAAPIEKVWQMLMDTDILAKIVPGVSRLEKTGENQFEAISEIKLGPVSGKFSGGLTLSDIVEPSTFTLNVSQNSKIGNADASIKINLVSVDAQQTEISFDGDAKLSGLLARTGQRVLSGVANTLTKQFFSNFEEEIAS</sequence>
<dbReference type="CDD" id="cd05018">
    <property type="entry name" value="CoxG"/>
    <property type="match status" value="1"/>
</dbReference>
<keyword evidence="2" id="KW-1185">Reference proteome</keyword>
<dbReference type="Proteomes" id="UP001236569">
    <property type="component" value="Unassembled WGS sequence"/>
</dbReference>